<dbReference type="OrthoDB" id="9799943at2"/>
<accession>A0A4Q5M2T1</accession>
<dbReference type="GO" id="GO:0005737">
    <property type="term" value="C:cytoplasm"/>
    <property type="evidence" value="ECO:0007669"/>
    <property type="project" value="TreeGrafter"/>
</dbReference>
<evidence type="ECO:0000256" key="3">
    <source>
        <dbReference type="ARBA" id="ARBA00022630"/>
    </source>
</evidence>
<dbReference type="Proteomes" id="UP000293162">
    <property type="component" value="Unassembled WGS sequence"/>
</dbReference>
<dbReference type="InterPro" id="IPR006076">
    <property type="entry name" value="FAD-dep_OxRdtase"/>
</dbReference>
<name>A0A4Q5M2T1_9BACT</name>
<proteinExistence type="inferred from homology"/>
<comment type="caution">
    <text evidence="6">The sequence shown here is derived from an EMBL/GenBank/DDBJ whole genome shotgun (WGS) entry which is preliminary data.</text>
</comment>
<protein>
    <submittedName>
        <fullName evidence="6">TIGR03364 family FAD-dependent oxidoreductase</fullName>
    </submittedName>
</protein>
<dbReference type="GO" id="GO:0016491">
    <property type="term" value="F:oxidoreductase activity"/>
    <property type="evidence" value="ECO:0007669"/>
    <property type="project" value="UniProtKB-KW"/>
</dbReference>
<keyword evidence="7" id="KW-1185">Reference proteome</keyword>
<comment type="similarity">
    <text evidence="2">Belongs to the DadA oxidoreductase family.</text>
</comment>
<dbReference type="InterPro" id="IPR036188">
    <property type="entry name" value="FAD/NAD-bd_sf"/>
</dbReference>
<dbReference type="PANTHER" id="PTHR13847">
    <property type="entry name" value="SARCOSINE DEHYDROGENASE-RELATED"/>
    <property type="match status" value="1"/>
</dbReference>
<sequence>MKNFDIIIVGSGIMGAFHAYHAAKKGKKVLIIEKDNFPVSSTVRNFGQAVPSGSAGKWFDFGRRSLDIYKEIQQQFDISVRKNGTVYFASDETEWQLANELYDIHHSQRYDCILLSKRQCLDLYPELKEDYARGAIYYPNEVSVEPNLLIYKLLQYLQEQLQVTYLTNTSVIDCVETSDKVTVTTSGNTQYTADKAIICSGYVFNLLFPEVYAQSGMIVSKLQMLQTVPMTNVSIKGNILTGLSIRRYESFEQCPSFKNITTPDHYAELKKWGVHILFKQAIDGSIIIGDSHEYAPVGRTDELGFDTKTYINDLMLKEAERIMSFPVRKIARAWAGFYAQHPDEIYEHDISPNIHIRTGIGGKGMTTSAGYAEHVIDSLL</sequence>
<dbReference type="SUPFAM" id="SSF51905">
    <property type="entry name" value="FAD/NAD(P)-binding domain"/>
    <property type="match status" value="1"/>
</dbReference>
<dbReference type="PANTHER" id="PTHR13847:SF286">
    <property type="entry name" value="D-AMINO ACID DEHYDROGENASE"/>
    <property type="match status" value="1"/>
</dbReference>
<dbReference type="NCBIfam" id="TIGR03364">
    <property type="entry name" value="HpnW_proposed"/>
    <property type="match status" value="1"/>
</dbReference>
<organism evidence="6 7">
    <name type="scientific">Emticicia agri</name>
    <dbReference type="NCBI Taxonomy" id="2492393"/>
    <lineage>
        <taxon>Bacteria</taxon>
        <taxon>Pseudomonadati</taxon>
        <taxon>Bacteroidota</taxon>
        <taxon>Cytophagia</taxon>
        <taxon>Cytophagales</taxon>
        <taxon>Leadbetterellaceae</taxon>
        <taxon>Emticicia</taxon>
    </lineage>
</organism>
<evidence type="ECO:0000256" key="4">
    <source>
        <dbReference type="ARBA" id="ARBA00023002"/>
    </source>
</evidence>
<dbReference type="InterPro" id="IPR017741">
    <property type="entry name" value="FAD-dependent_OxRdtase_HpnW"/>
</dbReference>
<evidence type="ECO:0000259" key="5">
    <source>
        <dbReference type="Pfam" id="PF01266"/>
    </source>
</evidence>
<gene>
    <name evidence="6" type="ORF">EWM59_05320</name>
</gene>
<feature type="domain" description="FAD dependent oxidoreductase" evidence="5">
    <location>
        <begin position="5"/>
        <end position="377"/>
    </location>
</feature>
<comment type="cofactor">
    <cofactor evidence="1">
        <name>FAD</name>
        <dbReference type="ChEBI" id="CHEBI:57692"/>
    </cofactor>
</comment>
<dbReference type="Gene3D" id="3.50.50.60">
    <property type="entry name" value="FAD/NAD(P)-binding domain"/>
    <property type="match status" value="1"/>
</dbReference>
<evidence type="ECO:0000313" key="6">
    <source>
        <dbReference type="EMBL" id="RYU96572.1"/>
    </source>
</evidence>
<dbReference type="AlphaFoldDB" id="A0A4Q5M2T1"/>
<evidence type="ECO:0000313" key="7">
    <source>
        <dbReference type="Proteomes" id="UP000293162"/>
    </source>
</evidence>
<evidence type="ECO:0000256" key="2">
    <source>
        <dbReference type="ARBA" id="ARBA00009410"/>
    </source>
</evidence>
<dbReference type="EMBL" id="SEWF01000006">
    <property type="protein sequence ID" value="RYU96572.1"/>
    <property type="molecule type" value="Genomic_DNA"/>
</dbReference>
<keyword evidence="4" id="KW-0560">Oxidoreductase</keyword>
<reference evidence="6 7" key="1">
    <citation type="submission" date="2019-02" db="EMBL/GenBank/DDBJ databases">
        <title>Bacterial novel species Emticicia sp. 17J42-9 isolated from soil.</title>
        <authorList>
            <person name="Jung H.-Y."/>
        </authorList>
    </citation>
    <scope>NUCLEOTIDE SEQUENCE [LARGE SCALE GENOMIC DNA]</scope>
    <source>
        <strain evidence="6 7">17J42-9</strain>
    </source>
</reference>
<keyword evidence="3" id="KW-0285">Flavoprotein</keyword>
<dbReference type="Pfam" id="PF01266">
    <property type="entry name" value="DAO"/>
    <property type="match status" value="1"/>
</dbReference>
<dbReference type="Gene3D" id="3.30.9.10">
    <property type="entry name" value="D-Amino Acid Oxidase, subunit A, domain 2"/>
    <property type="match status" value="1"/>
</dbReference>
<evidence type="ECO:0000256" key="1">
    <source>
        <dbReference type="ARBA" id="ARBA00001974"/>
    </source>
</evidence>
<dbReference type="RefSeq" id="WP_130019907.1">
    <property type="nucleotide sequence ID" value="NZ_SEWF01000006.1"/>
</dbReference>